<comment type="caution">
    <text evidence="2">The sequence shown here is derived from an EMBL/GenBank/DDBJ whole genome shotgun (WGS) entry which is preliminary data.</text>
</comment>
<evidence type="ECO:0000256" key="1">
    <source>
        <dbReference type="SAM" id="Phobius"/>
    </source>
</evidence>
<feature type="transmembrane region" description="Helical" evidence="1">
    <location>
        <begin position="72"/>
        <end position="94"/>
    </location>
</feature>
<keyword evidence="1" id="KW-0472">Membrane</keyword>
<evidence type="ECO:0000313" key="3">
    <source>
        <dbReference type="Proteomes" id="UP000295633"/>
    </source>
</evidence>
<proteinExistence type="predicted"/>
<gene>
    <name evidence="2" type="ORF">E2R54_05855</name>
</gene>
<keyword evidence="1" id="KW-1133">Transmembrane helix</keyword>
<reference evidence="2 3" key="1">
    <citation type="submission" date="2019-03" db="EMBL/GenBank/DDBJ databases">
        <title>Genome Sequencing and Assembly of Various Microbes Isolated from Partially Reclaimed Soil and Acid Mine Drainage (AMD) Site.</title>
        <authorList>
            <person name="Steinbock B."/>
            <person name="Bechtold R."/>
            <person name="Sevigny J.L."/>
            <person name="Thomas D."/>
            <person name="Cuthill L.R."/>
            <person name="Aveiro Johannsen E.J."/>
            <person name="Thomas K."/>
            <person name="Ghosh A."/>
        </authorList>
    </citation>
    <scope>NUCLEOTIDE SEQUENCE [LARGE SCALE GENOMIC DNA]</scope>
    <source>
        <strain evidence="2 3">F-B2</strain>
    </source>
</reference>
<evidence type="ECO:0000313" key="2">
    <source>
        <dbReference type="EMBL" id="TDL45958.1"/>
    </source>
</evidence>
<feature type="transmembrane region" description="Helical" evidence="1">
    <location>
        <begin position="114"/>
        <end position="139"/>
    </location>
</feature>
<feature type="transmembrane region" description="Helical" evidence="1">
    <location>
        <begin position="33"/>
        <end position="60"/>
    </location>
</feature>
<dbReference type="AlphaFoldDB" id="A0A4R5YLS0"/>
<dbReference type="EMBL" id="SMZX01000001">
    <property type="protein sequence ID" value="TDL45958.1"/>
    <property type="molecule type" value="Genomic_DNA"/>
</dbReference>
<dbReference type="RefSeq" id="WP_133399021.1">
    <property type="nucleotide sequence ID" value="NZ_SMZX01000001.1"/>
</dbReference>
<protein>
    <submittedName>
        <fullName evidence="2">Uncharacterized protein</fullName>
    </submittedName>
</protein>
<organism evidence="2 3">
    <name type="scientific">Microbacterium oleivorans</name>
    <dbReference type="NCBI Taxonomy" id="273677"/>
    <lineage>
        <taxon>Bacteria</taxon>
        <taxon>Bacillati</taxon>
        <taxon>Actinomycetota</taxon>
        <taxon>Actinomycetes</taxon>
        <taxon>Micrococcales</taxon>
        <taxon>Microbacteriaceae</taxon>
        <taxon>Microbacterium</taxon>
    </lineage>
</organism>
<keyword evidence="1" id="KW-0812">Transmembrane</keyword>
<name>A0A4R5YLS0_9MICO</name>
<sequence length="154" mass="15241">MRRTALFVGIFLLVAGMAAIVVGAGVSGDRGVAIGWLIAVPLVASVGGCAIMFVSLAAGSSGTASQSQRMRVIALLAIVGLAAGLAFPLAGIVSQIPDTLNGSNGEFVRGPAPAIGVLVLAGAGLVGGVLLGAIVSLLARSPNRRSRYLEPSAH</sequence>
<accession>A0A4R5YLS0</accession>
<dbReference type="Proteomes" id="UP000295633">
    <property type="component" value="Unassembled WGS sequence"/>
</dbReference>